<dbReference type="Proteomes" id="UP000300879">
    <property type="component" value="Chromosome"/>
</dbReference>
<dbReference type="GO" id="GO:0016740">
    <property type="term" value="F:transferase activity"/>
    <property type="evidence" value="ECO:0007669"/>
    <property type="project" value="UniProtKB-KW"/>
</dbReference>
<evidence type="ECO:0000313" key="6">
    <source>
        <dbReference type="EMBL" id="QCT04557.1"/>
    </source>
</evidence>
<dbReference type="NCBIfam" id="TIGR03570">
    <property type="entry name" value="NeuD_NnaD"/>
    <property type="match status" value="1"/>
</dbReference>
<evidence type="ECO:0000313" key="7">
    <source>
        <dbReference type="Proteomes" id="UP000300879"/>
    </source>
</evidence>
<keyword evidence="7" id="KW-1185">Reference proteome</keyword>
<name>A0A4P8XNU2_9BACL</name>
<evidence type="ECO:0000256" key="1">
    <source>
        <dbReference type="ARBA" id="ARBA00022679"/>
    </source>
</evidence>
<dbReference type="InterPro" id="IPR050179">
    <property type="entry name" value="Trans_hexapeptide_repeat"/>
</dbReference>
<organism evidence="6 7">
    <name type="scientific">Paenibacillus algicola</name>
    <dbReference type="NCBI Taxonomy" id="2565926"/>
    <lineage>
        <taxon>Bacteria</taxon>
        <taxon>Bacillati</taxon>
        <taxon>Bacillota</taxon>
        <taxon>Bacilli</taxon>
        <taxon>Bacillales</taxon>
        <taxon>Paenibacillaceae</taxon>
        <taxon>Paenibacillus</taxon>
    </lineage>
</organism>
<protein>
    <submittedName>
        <fullName evidence="6">Acetyltransferase (Isoleucine patch superfamily)</fullName>
    </submittedName>
</protein>
<dbReference type="InterPro" id="IPR018357">
    <property type="entry name" value="Hexapep_transf_CS"/>
</dbReference>
<dbReference type="AlphaFoldDB" id="A0A4P8XNU2"/>
<feature type="active site" description="Proton acceptor" evidence="3">
    <location>
        <position position="135"/>
    </location>
</feature>
<dbReference type="RefSeq" id="WP_138227252.1">
    <property type="nucleotide sequence ID" value="NZ_CP040396.1"/>
</dbReference>
<keyword evidence="2" id="KW-0677">Repeat</keyword>
<feature type="domain" description="PglD N-terminal" evidence="5">
    <location>
        <begin position="4"/>
        <end position="79"/>
    </location>
</feature>
<sequence length="210" mass="21872">MSYIVYGAGGHAKVVIDILRSRSEKIVGVMDDQAQTKEWNGLSVLGGADRLPDIQNQFPEALFIIAIGDNETRKKIACMLAKSGGRFGNAIHSSAVISSNVTIGEGTVVMPMVVINTDAVIGEHVIINTSATVDHDCHISDYAHISPGVNMAGSVNIEASVHIGIGTAIVPGVRVGRNTVIGAGACVICDLPNHAVAVGCPAKIIKLRKG</sequence>
<dbReference type="Pfam" id="PF17836">
    <property type="entry name" value="PglD_N"/>
    <property type="match status" value="1"/>
</dbReference>
<dbReference type="Gene3D" id="3.40.50.20">
    <property type="match status" value="1"/>
</dbReference>
<dbReference type="Gene3D" id="2.160.10.10">
    <property type="entry name" value="Hexapeptide repeat proteins"/>
    <property type="match status" value="1"/>
</dbReference>
<evidence type="ECO:0000256" key="4">
    <source>
        <dbReference type="PIRSR" id="PIRSR620019-2"/>
    </source>
</evidence>
<dbReference type="CDD" id="cd03360">
    <property type="entry name" value="LbH_AT_putative"/>
    <property type="match status" value="1"/>
</dbReference>
<dbReference type="PANTHER" id="PTHR43300:SF7">
    <property type="entry name" value="UDP-N-ACETYLBACILLOSAMINE N-ACETYLTRANSFERASE"/>
    <property type="match status" value="1"/>
</dbReference>
<dbReference type="PROSITE" id="PS00101">
    <property type="entry name" value="HEXAPEP_TRANSFERASES"/>
    <property type="match status" value="1"/>
</dbReference>
<feature type="binding site" evidence="4">
    <location>
        <position position="68"/>
    </location>
    <ligand>
        <name>substrate</name>
    </ligand>
</feature>
<accession>A0A4P8XNU2</accession>
<dbReference type="InterPro" id="IPR011004">
    <property type="entry name" value="Trimer_LpxA-like_sf"/>
</dbReference>
<dbReference type="OrthoDB" id="9794407at2"/>
<proteinExistence type="predicted"/>
<dbReference type="InterPro" id="IPR020019">
    <property type="entry name" value="AcTrfase_PglD-like"/>
</dbReference>
<keyword evidence="1 6" id="KW-0808">Transferase</keyword>
<gene>
    <name evidence="6" type="ORF">E6C60_3852</name>
</gene>
<feature type="binding site" evidence="4">
    <location>
        <position position="144"/>
    </location>
    <ligand>
        <name>acetyl-CoA</name>
        <dbReference type="ChEBI" id="CHEBI:57288"/>
    </ligand>
</feature>
<dbReference type="SUPFAM" id="SSF51161">
    <property type="entry name" value="Trimeric LpxA-like enzymes"/>
    <property type="match status" value="1"/>
</dbReference>
<feature type="binding site" evidence="4">
    <location>
        <begin position="31"/>
        <end position="32"/>
    </location>
    <ligand>
        <name>substrate</name>
    </ligand>
</feature>
<dbReference type="PANTHER" id="PTHR43300">
    <property type="entry name" value="ACETYLTRANSFERASE"/>
    <property type="match status" value="1"/>
</dbReference>
<evidence type="ECO:0000256" key="2">
    <source>
        <dbReference type="ARBA" id="ARBA00022737"/>
    </source>
</evidence>
<dbReference type="KEGG" id="palo:E6C60_3852"/>
<feature type="binding site" evidence="4">
    <location>
        <position position="165"/>
    </location>
    <ligand>
        <name>acetyl-CoA</name>
        <dbReference type="ChEBI" id="CHEBI:57288"/>
    </ligand>
</feature>
<evidence type="ECO:0000259" key="5">
    <source>
        <dbReference type="Pfam" id="PF17836"/>
    </source>
</evidence>
<dbReference type="EMBL" id="CP040396">
    <property type="protein sequence ID" value="QCT04557.1"/>
    <property type="molecule type" value="Genomic_DNA"/>
</dbReference>
<reference evidence="6 7" key="1">
    <citation type="submission" date="2019-05" db="EMBL/GenBank/DDBJ databases">
        <authorList>
            <person name="Chen C."/>
        </authorList>
    </citation>
    <scope>NUCLEOTIDE SEQUENCE [LARGE SCALE GENOMIC DNA]</scope>
    <source>
        <strain evidence="6 7">HB172198</strain>
    </source>
</reference>
<dbReference type="InterPro" id="IPR041561">
    <property type="entry name" value="PglD_N"/>
</dbReference>
<feature type="site" description="Increases basicity of active site His" evidence="3">
    <location>
        <position position="136"/>
    </location>
</feature>
<evidence type="ECO:0000256" key="3">
    <source>
        <dbReference type="PIRSR" id="PIRSR620019-1"/>
    </source>
</evidence>